<sequence>MVTTTRWETARRALAQAEASTGVRTRIRGATAAARPAVDLYPTAADERAPSGRGELMEAIDPELMLPVPPALSELFPEGGLRRGSTVQVGGGMSVLLALAGAAMGEESWCALVDLPDAGLAAAAGLGLPL</sequence>
<dbReference type="AlphaFoldDB" id="A0A9D2EBI1"/>
<comment type="caution">
    <text evidence="1">The sequence shown here is derived from an EMBL/GenBank/DDBJ whole genome shotgun (WGS) entry which is preliminary data.</text>
</comment>
<feature type="non-terminal residue" evidence="1">
    <location>
        <position position="130"/>
    </location>
</feature>
<evidence type="ECO:0000313" key="2">
    <source>
        <dbReference type="Proteomes" id="UP000824037"/>
    </source>
</evidence>
<dbReference type="EMBL" id="DXBY01000049">
    <property type="protein sequence ID" value="HIZ34594.1"/>
    <property type="molecule type" value="Genomic_DNA"/>
</dbReference>
<reference evidence="1" key="1">
    <citation type="journal article" date="2021" name="PeerJ">
        <title>Extensive microbial diversity within the chicken gut microbiome revealed by metagenomics and culture.</title>
        <authorList>
            <person name="Gilroy R."/>
            <person name="Ravi A."/>
            <person name="Getino M."/>
            <person name="Pursley I."/>
            <person name="Horton D.L."/>
            <person name="Alikhan N.F."/>
            <person name="Baker D."/>
            <person name="Gharbi K."/>
            <person name="Hall N."/>
            <person name="Watson M."/>
            <person name="Adriaenssens E.M."/>
            <person name="Foster-Nyarko E."/>
            <person name="Jarju S."/>
            <person name="Secka A."/>
            <person name="Antonio M."/>
            <person name="Oren A."/>
            <person name="Chaudhuri R.R."/>
            <person name="La Ragione R."/>
            <person name="Hildebrand F."/>
            <person name="Pallen M.J."/>
        </authorList>
    </citation>
    <scope>NUCLEOTIDE SEQUENCE</scope>
    <source>
        <strain evidence="1">ChiGjej4B4-7305</strain>
    </source>
</reference>
<proteinExistence type="predicted"/>
<gene>
    <name evidence="1" type="ORF">H9815_02360</name>
</gene>
<organism evidence="1 2">
    <name type="scientific">Candidatus Ruania gallistercoris</name>
    <dbReference type="NCBI Taxonomy" id="2838746"/>
    <lineage>
        <taxon>Bacteria</taxon>
        <taxon>Bacillati</taxon>
        <taxon>Actinomycetota</taxon>
        <taxon>Actinomycetes</taxon>
        <taxon>Micrococcales</taxon>
        <taxon>Ruaniaceae</taxon>
        <taxon>Ruania</taxon>
    </lineage>
</organism>
<reference evidence="1" key="2">
    <citation type="submission" date="2021-04" db="EMBL/GenBank/DDBJ databases">
        <authorList>
            <person name="Gilroy R."/>
        </authorList>
    </citation>
    <scope>NUCLEOTIDE SEQUENCE</scope>
    <source>
        <strain evidence="1">ChiGjej4B4-7305</strain>
    </source>
</reference>
<protein>
    <submittedName>
        <fullName evidence="1">Uncharacterized protein</fullName>
    </submittedName>
</protein>
<evidence type="ECO:0000313" key="1">
    <source>
        <dbReference type="EMBL" id="HIZ34594.1"/>
    </source>
</evidence>
<name>A0A9D2EBI1_9MICO</name>
<accession>A0A9D2EBI1</accession>
<dbReference type="Proteomes" id="UP000824037">
    <property type="component" value="Unassembled WGS sequence"/>
</dbReference>